<evidence type="ECO:0000256" key="1">
    <source>
        <dbReference type="ARBA" id="ARBA00004196"/>
    </source>
</evidence>
<dbReference type="SUPFAM" id="SSF111369">
    <property type="entry name" value="HlyD-like secretion proteins"/>
    <property type="match status" value="1"/>
</dbReference>
<dbReference type="Gene3D" id="2.40.30.170">
    <property type="match status" value="1"/>
</dbReference>
<evidence type="ECO:0000259" key="7">
    <source>
        <dbReference type="Pfam" id="PF25917"/>
    </source>
</evidence>
<dbReference type="Pfam" id="PF25967">
    <property type="entry name" value="RND-MFP_C"/>
    <property type="match status" value="1"/>
</dbReference>
<feature type="domain" description="AprE-like beta-barrel" evidence="9">
    <location>
        <begin position="229"/>
        <end position="320"/>
    </location>
</feature>
<keyword evidence="3" id="KW-0813">Transport</keyword>
<dbReference type="GO" id="GO:0015562">
    <property type="term" value="F:efflux transmembrane transporter activity"/>
    <property type="evidence" value="ECO:0007669"/>
    <property type="project" value="TreeGrafter"/>
</dbReference>
<reference evidence="11 12" key="1">
    <citation type="submission" date="2018-03" db="EMBL/GenBank/DDBJ databases">
        <title>Genomic Encyclopedia of Archaeal and Bacterial Type Strains, Phase II (KMG-II): from individual species to whole genera.</title>
        <authorList>
            <person name="Goeker M."/>
        </authorList>
    </citation>
    <scope>NUCLEOTIDE SEQUENCE [LARGE SCALE GENOMIC DNA]</scope>
    <source>
        <strain evidence="11 12">DSM 27267</strain>
    </source>
</reference>
<dbReference type="InterPro" id="IPR058982">
    <property type="entry name" value="Beta-barrel_AprE"/>
</dbReference>
<sequence length="442" mass="48712">MKKKKRNFRLLIILAFALIILLIIGKKAGWFGKDFATRVAVEKAEKKDITELITANGKIEPQTEVKISPEVPGEIIELPVKEGDEVKEGDLLAVIKPDIYISNLNRSRASLNTQKARLAQAEAQLTEKKLAFDRSKQLFKRQTISQADYQSAEAAYKVAVSEVEAARFLVKSAESSVQESEENLTKTKIYAPISGTISKLNVEKGERVVGTNQFAGTELMTVANLNSMEVKVEVNENDIVKVQLGDTASVEIDAYVNRKFKGIVTEIASSANISGTSTDQVTNFDVKILLLQSSYDDLLKKQSERYPFLPGMSATVDIRTNTRNGVITVPIQAVTTRSETGEAKAETAGLQQVNDEETSDNGNEQPKPEAKQHEVVFVYNDGVVREKQVKTGIQDNVNIEIEDGLKGGEEVVTAPYGLISRTLKDSMAVEVVPIDELYKTKK</sequence>
<dbReference type="RefSeq" id="WP_106540710.1">
    <property type="nucleotide sequence ID" value="NZ_BLAU01000001.1"/>
</dbReference>
<dbReference type="GO" id="GO:1990281">
    <property type="term" value="C:efflux pump complex"/>
    <property type="evidence" value="ECO:0007669"/>
    <property type="project" value="TreeGrafter"/>
</dbReference>
<feature type="domain" description="Multidrug resistance protein MdtA-like C-terminal permuted SH3" evidence="8">
    <location>
        <begin position="375"/>
        <end position="413"/>
    </location>
</feature>
<dbReference type="Proteomes" id="UP000396862">
    <property type="component" value="Unassembled WGS sequence"/>
</dbReference>
<keyword evidence="13" id="KW-1185">Reference proteome</keyword>
<dbReference type="Pfam" id="PF25917">
    <property type="entry name" value="BSH_RND"/>
    <property type="match status" value="1"/>
</dbReference>
<organism evidence="11 12">
    <name type="scientific">Prolixibacter denitrificans</name>
    <dbReference type="NCBI Taxonomy" id="1541063"/>
    <lineage>
        <taxon>Bacteria</taxon>
        <taxon>Pseudomonadati</taxon>
        <taxon>Bacteroidota</taxon>
        <taxon>Bacteroidia</taxon>
        <taxon>Marinilabiliales</taxon>
        <taxon>Prolixibacteraceae</taxon>
        <taxon>Prolixibacter</taxon>
    </lineage>
</organism>
<dbReference type="Pfam" id="PF25876">
    <property type="entry name" value="HH_MFP_RND"/>
    <property type="match status" value="1"/>
</dbReference>
<evidence type="ECO:0000256" key="3">
    <source>
        <dbReference type="ARBA" id="ARBA00022448"/>
    </source>
</evidence>
<dbReference type="PANTHER" id="PTHR30469">
    <property type="entry name" value="MULTIDRUG RESISTANCE PROTEIN MDTA"/>
    <property type="match status" value="1"/>
</dbReference>
<evidence type="ECO:0000259" key="6">
    <source>
        <dbReference type="Pfam" id="PF25876"/>
    </source>
</evidence>
<comment type="similarity">
    <text evidence="2">Belongs to the membrane fusion protein (MFP) (TC 8.A.1) family.</text>
</comment>
<feature type="domain" description="Multidrug resistance protein MdtA-like alpha-helical hairpin" evidence="6">
    <location>
        <begin position="111"/>
        <end position="174"/>
    </location>
</feature>
<dbReference type="EMBL" id="PYGC01000001">
    <property type="protein sequence ID" value="PSK85695.1"/>
    <property type="molecule type" value="Genomic_DNA"/>
</dbReference>
<dbReference type="Proteomes" id="UP000240621">
    <property type="component" value="Unassembled WGS sequence"/>
</dbReference>
<name>A0A2P8CL43_9BACT</name>
<dbReference type="Gene3D" id="2.40.50.100">
    <property type="match status" value="1"/>
</dbReference>
<dbReference type="EMBL" id="BLAU01000001">
    <property type="protein sequence ID" value="GET20314.1"/>
    <property type="molecule type" value="Genomic_DNA"/>
</dbReference>
<dbReference type="Gene3D" id="1.10.287.470">
    <property type="entry name" value="Helix hairpin bin"/>
    <property type="match status" value="1"/>
</dbReference>
<comment type="subcellular location">
    <subcellularLocation>
        <location evidence="1">Cell envelope</location>
    </subcellularLocation>
</comment>
<evidence type="ECO:0000256" key="2">
    <source>
        <dbReference type="ARBA" id="ARBA00009477"/>
    </source>
</evidence>
<evidence type="ECO:0000313" key="12">
    <source>
        <dbReference type="Proteomes" id="UP000240621"/>
    </source>
</evidence>
<comment type="caution">
    <text evidence="11">The sequence shown here is derived from an EMBL/GenBank/DDBJ whole genome shotgun (WGS) entry which is preliminary data.</text>
</comment>
<dbReference type="InterPro" id="IPR006143">
    <property type="entry name" value="RND_pump_MFP"/>
</dbReference>
<dbReference type="PANTHER" id="PTHR30469:SF33">
    <property type="entry name" value="SLR1207 PROTEIN"/>
    <property type="match status" value="1"/>
</dbReference>
<evidence type="ECO:0000256" key="4">
    <source>
        <dbReference type="SAM" id="Coils"/>
    </source>
</evidence>
<feature type="coiled-coil region" evidence="4">
    <location>
        <begin position="101"/>
        <end position="131"/>
    </location>
</feature>
<proteinExistence type="inferred from homology"/>
<dbReference type="Gene3D" id="2.40.420.20">
    <property type="match status" value="1"/>
</dbReference>
<evidence type="ECO:0000256" key="5">
    <source>
        <dbReference type="SAM" id="MobiDB-lite"/>
    </source>
</evidence>
<keyword evidence="4" id="KW-0175">Coiled coil</keyword>
<evidence type="ECO:0000313" key="10">
    <source>
        <dbReference type="EMBL" id="GET20314.1"/>
    </source>
</evidence>
<evidence type="ECO:0000313" key="11">
    <source>
        <dbReference type="EMBL" id="PSK85695.1"/>
    </source>
</evidence>
<dbReference type="InterPro" id="IPR058627">
    <property type="entry name" value="MdtA-like_C"/>
</dbReference>
<dbReference type="AlphaFoldDB" id="A0A2P8CL43"/>
<feature type="domain" description="Multidrug resistance protein MdtA-like barrel-sandwich hybrid" evidence="7">
    <location>
        <begin position="64"/>
        <end position="211"/>
    </location>
</feature>
<evidence type="ECO:0000313" key="13">
    <source>
        <dbReference type="Proteomes" id="UP000396862"/>
    </source>
</evidence>
<gene>
    <name evidence="11" type="ORF">CLV93_101664</name>
    <name evidence="10" type="ORF">JCM18694_05600</name>
</gene>
<dbReference type="NCBIfam" id="TIGR01730">
    <property type="entry name" value="RND_mfp"/>
    <property type="match status" value="1"/>
</dbReference>
<dbReference type="InterPro" id="IPR058624">
    <property type="entry name" value="MdtA-like_HH"/>
</dbReference>
<dbReference type="Pfam" id="PF26002">
    <property type="entry name" value="Beta-barrel_AprE"/>
    <property type="match status" value="1"/>
</dbReference>
<evidence type="ECO:0000259" key="9">
    <source>
        <dbReference type="Pfam" id="PF26002"/>
    </source>
</evidence>
<evidence type="ECO:0000259" key="8">
    <source>
        <dbReference type="Pfam" id="PF25967"/>
    </source>
</evidence>
<protein>
    <submittedName>
        <fullName evidence="11">HlyD family secretion protein</fullName>
    </submittedName>
    <submittedName>
        <fullName evidence="10">RND transporter</fullName>
    </submittedName>
</protein>
<dbReference type="OrthoDB" id="9809068at2"/>
<accession>A0A2P8CL43</accession>
<feature type="region of interest" description="Disordered" evidence="5">
    <location>
        <begin position="337"/>
        <end position="372"/>
    </location>
</feature>
<reference evidence="10 13" key="2">
    <citation type="submission" date="2019-10" db="EMBL/GenBank/DDBJ databases">
        <title>Prolixibacter strains distinguished by the presence of nitrate reductase genes were adept at nitrate-dependent anaerobic corrosion of metallic iron and carbon steel.</title>
        <authorList>
            <person name="Iino T."/>
            <person name="Shono N."/>
            <person name="Ito K."/>
            <person name="Nakamura R."/>
            <person name="Sueoka K."/>
            <person name="Harayama S."/>
            <person name="Ohkuma M."/>
        </authorList>
    </citation>
    <scope>NUCLEOTIDE SEQUENCE [LARGE SCALE GENOMIC DNA]</scope>
    <source>
        <strain evidence="10 13">MIC1-1</strain>
    </source>
</reference>
<dbReference type="InterPro" id="IPR058625">
    <property type="entry name" value="MdtA-like_BSH"/>
</dbReference>